<sequence>MEAWIYARFSSDKQADGYSLERQLTEGRAFVESMGWQHSAGRTIKDEGRSAFDGSNREEGAALFDFERKARSGQFNHGVILCVENIDRLSRQGAKAAAQLIWMLNEHGVSVATWHDRHIYRSGDDGDMMDIFSIVIKAQVANEESVKKSKRSLASWAKKKENIRQGSKMAMSNSIPQWLSVGVSGIPCTGRHNG</sequence>
<dbReference type="CDD" id="cd00338">
    <property type="entry name" value="Ser_Recombinase"/>
    <property type="match status" value="1"/>
</dbReference>
<dbReference type="GO" id="GO:0000150">
    <property type="term" value="F:DNA strand exchange activity"/>
    <property type="evidence" value="ECO:0007669"/>
    <property type="project" value="InterPro"/>
</dbReference>
<dbReference type="InterPro" id="IPR006119">
    <property type="entry name" value="Resolv_N"/>
</dbReference>
<dbReference type="PANTHER" id="PTHR30461:SF23">
    <property type="entry name" value="DNA RECOMBINASE-RELATED"/>
    <property type="match status" value="1"/>
</dbReference>
<dbReference type="GO" id="GO:0003677">
    <property type="term" value="F:DNA binding"/>
    <property type="evidence" value="ECO:0007669"/>
    <property type="project" value="InterPro"/>
</dbReference>
<dbReference type="AlphaFoldDB" id="A0A7W6CFC7"/>
<dbReference type="PANTHER" id="PTHR30461">
    <property type="entry name" value="DNA-INVERTASE FROM LAMBDOID PROPHAGE"/>
    <property type="match status" value="1"/>
</dbReference>
<comment type="caution">
    <text evidence="2">The sequence shown here is derived from an EMBL/GenBank/DDBJ whole genome shotgun (WGS) entry which is preliminary data.</text>
</comment>
<dbReference type="InterPro" id="IPR050639">
    <property type="entry name" value="SSR_resolvase"/>
</dbReference>
<organism evidence="2 3">
    <name type="scientific">Novosphingobium sediminicola</name>
    <dbReference type="NCBI Taxonomy" id="563162"/>
    <lineage>
        <taxon>Bacteria</taxon>
        <taxon>Pseudomonadati</taxon>
        <taxon>Pseudomonadota</taxon>
        <taxon>Alphaproteobacteria</taxon>
        <taxon>Sphingomonadales</taxon>
        <taxon>Sphingomonadaceae</taxon>
        <taxon>Novosphingobium</taxon>
    </lineage>
</organism>
<dbReference type="InterPro" id="IPR036162">
    <property type="entry name" value="Resolvase-like_N_sf"/>
</dbReference>
<evidence type="ECO:0000259" key="1">
    <source>
        <dbReference type="PROSITE" id="PS51736"/>
    </source>
</evidence>
<dbReference type="Pfam" id="PF00239">
    <property type="entry name" value="Resolvase"/>
    <property type="match status" value="1"/>
</dbReference>
<evidence type="ECO:0000313" key="3">
    <source>
        <dbReference type="Proteomes" id="UP000548867"/>
    </source>
</evidence>
<protein>
    <submittedName>
        <fullName evidence="2">DNA invertase Pin-like site-specific DNA recombinase</fullName>
    </submittedName>
</protein>
<accession>A0A7W6CFC7</accession>
<feature type="domain" description="Resolvase/invertase-type recombinase catalytic" evidence="1">
    <location>
        <begin position="2"/>
        <end position="163"/>
    </location>
</feature>
<dbReference type="SUPFAM" id="SSF53041">
    <property type="entry name" value="Resolvase-like"/>
    <property type="match status" value="1"/>
</dbReference>
<reference evidence="2 3" key="1">
    <citation type="submission" date="2020-08" db="EMBL/GenBank/DDBJ databases">
        <title>Genomic Encyclopedia of Type Strains, Phase IV (KMG-IV): sequencing the most valuable type-strain genomes for metagenomic binning, comparative biology and taxonomic classification.</title>
        <authorList>
            <person name="Goeker M."/>
        </authorList>
    </citation>
    <scope>NUCLEOTIDE SEQUENCE [LARGE SCALE GENOMIC DNA]</scope>
    <source>
        <strain evidence="2 3">DSM 27057</strain>
    </source>
</reference>
<dbReference type="PROSITE" id="PS51736">
    <property type="entry name" value="RECOMBINASES_3"/>
    <property type="match status" value="1"/>
</dbReference>
<dbReference type="Proteomes" id="UP000548867">
    <property type="component" value="Unassembled WGS sequence"/>
</dbReference>
<dbReference type="SMART" id="SM00857">
    <property type="entry name" value="Resolvase"/>
    <property type="match status" value="1"/>
</dbReference>
<dbReference type="RefSeq" id="WP_183624610.1">
    <property type="nucleotide sequence ID" value="NZ_JACIDX010000006.1"/>
</dbReference>
<proteinExistence type="predicted"/>
<gene>
    <name evidence="2" type="ORF">GGR38_001761</name>
</gene>
<dbReference type="Gene3D" id="3.40.50.1390">
    <property type="entry name" value="Resolvase, N-terminal catalytic domain"/>
    <property type="match status" value="1"/>
</dbReference>
<dbReference type="EMBL" id="JACIDX010000006">
    <property type="protein sequence ID" value="MBB3954812.1"/>
    <property type="molecule type" value="Genomic_DNA"/>
</dbReference>
<name>A0A7W6CFC7_9SPHN</name>
<evidence type="ECO:0000313" key="2">
    <source>
        <dbReference type="EMBL" id="MBB3954812.1"/>
    </source>
</evidence>
<keyword evidence="3" id="KW-1185">Reference proteome</keyword>